<evidence type="ECO:0000256" key="2">
    <source>
        <dbReference type="ARBA" id="ARBA00022840"/>
    </source>
</evidence>
<accession>A0A0F8XKX9</accession>
<evidence type="ECO:0000259" key="4">
    <source>
        <dbReference type="PROSITE" id="PS50162"/>
    </source>
</evidence>
<dbReference type="GO" id="GO:0140664">
    <property type="term" value="F:ATP-dependent DNA damage sensor activity"/>
    <property type="evidence" value="ECO:0007669"/>
    <property type="project" value="InterPro"/>
</dbReference>
<feature type="non-terminal residue" evidence="5">
    <location>
        <position position="175"/>
    </location>
</feature>
<proteinExistence type="predicted"/>
<keyword evidence="3" id="KW-0238">DNA-binding</keyword>
<name>A0A0F8XKX9_9ZZZZ</name>
<feature type="domain" description="RecA family profile 1" evidence="4">
    <location>
        <begin position="89"/>
        <end position="175"/>
    </location>
</feature>
<dbReference type="InterPro" id="IPR010995">
    <property type="entry name" value="DNA_repair_Rad51/TF_NusA_a-hlx"/>
</dbReference>
<dbReference type="InterPro" id="IPR013632">
    <property type="entry name" value="Rad51_C"/>
</dbReference>
<keyword evidence="2" id="KW-0067">ATP-binding</keyword>
<dbReference type="Pfam" id="PF08423">
    <property type="entry name" value="Rad51"/>
    <property type="match status" value="1"/>
</dbReference>
<dbReference type="Pfam" id="PF14520">
    <property type="entry name" value="HHH_5"/>
    <property type="match status" value="1"/>
</dbReference>
<organism evidence="5">
    <name type="scientific">marine sediment metagenome</name>
    <dbReference type="NCBI Taxonomy" id="412755"/>
    <lineage>
        <taxon>unclassified sequences</taxon>
        <taxon>metagenomes</taxon>
        <taxon>ecological metagenomes</taxon>
    </lineage>
</organism>
<dbReference type="SUPFAM" id="SSF52540">
    <property type="entry name" value="P-loop containing nucleoside triphosphate hydrolases"/>
    <property type="match status" value="1"/>
</dbReference>
<dbReference type="Gene3D" id="1.10.150.20">
    <property type="entry name" value="5' to 3' exonuclease, C-terminal subdomain"/>
    <property type="match status" value="1"/>
</dbReference>
<evidence type="ECO:0000256" key="1">
    <source>
        <dbReference type="ARBA" id="ARBA00022741"/>
    </source>
</evidence>
<dbReference type="Gene3D" id="3.40.50.300">
    <property type="entry name" value="P-loop containing nucleotide triphosphate hydrolases"/>
    <property type="match status" value="1"/>
</dbReference>
<dbReference type="SUPFAM" id="SSF47794">
    <property type="entry name" value="Rad51 N-terminal domain-like"/>
    <property type="match status" value="1"/>
</dbReference>
<dbReference type="AlphaFoldDB" id="A0A0F8XKX9"/>
<sequence>MDEQHPDPRDFYKARYQGVEDLPGVGPAIATKLAAAGWKTVQSLATATERELASIGVGEETSKKIITAARKSLEIKFIKGDELAKLRADMTQMTTGCRALDFLLGGGLDTKSITEFSGEFGSGKSQMSQQLAVAVQLPLEKGGLDAACLYIDTEGVFRPARVNQMAVNLGLDPTE</sequence>
<dbReference type="PROSITE" id="PS50162">
    <property type="entry name" value="RECA_2"/>
    <property type="match status" value="1"/>
</dbReference>
<dbReference type="EMBL" id="LAZR01058495">
    <property type="protein sequence ID" value="KKK69762.1"/>
    <property type="molecule type" value="Genomic_DNA"/>
</dbReference>
<evidence type="ECO:0000256" key="3">
    <source>
        <dbReference type="ARBA" id="ARBA00023125"/>
    </source>
</evidence>
<protein>
    <recommendedName>
        <fullName evidence="4">RecA family profile 1 domain-containing protein</fullName>
    </recommendedName>
</protein>
<reference evidence="5" key="1">
    <citation type="journal article" date="2015" name="Nature">
        <title>Complex archaea that bridge the gap between prokaryotes and eukaryotes.</title>
        <authorList>
            <person name="Spang A."/>
            <person name="Saw J.H."/>
            <person name="Jorgensen S.L."/>
            <person name="Zaremba-Niedzwiedzka K."/>
            <person name="Martijn J."/>
            <person name="Lind A.E."/>
            <person name="van Eijk R."/>
            <person name="Schleper C."/>
            <person name="Guy L."/>
            <person name="Ettema T.J."/>
        </authorList>
    </citation>
    <scope>NUCLEOTIDE SEQUENCE</scope>
</reference>
<gene>
    <name evidence="5" type="ORF">LCGC14_2930780</name>
</gene>
<dbReference type="GO" id="GO:0006281">
    <property type="term" value="P:DNA repair"/>
    <property type="evidence" value="ECO:0007669"/>
    <property type="project" value="InterPro"/>
</dbReference>
<dbReference type="PANTHER" id="PTHR22942">
    <property type="entry name" value="RECA/RAD51/RADA DNA STRAND-PAIRING FAMILY MEMBER"/>
    <property type="match status" value="1"/>
</dbReference>
<dbReference type="GO" id="GO:0005524">
    <property type="term" value="F:ATP binding"/>
    <property type="evidence" value="ECO:0007669"/>
    <property type="project" value="UniProtKB-KW"/>
</dbReference>
<dbReference type="PANTHER" id="PTHR22942:SF30">
    <property type="entry name" value="MEIOTIC RECOMBINATION PROTEIN DMC1_LIM15 HOMOLOG"/>
    <property type="match status" value="1"/>
</dbReference>
<comment type="caution">
    <text evidence="5">The sequence shown here is derived from an EMBL/GenBank/DDBJ whole genome shotgun (WGS) entry which is preliminary data.</text>
</comment>
<dbReference type="GO" id="GO:0003677">
    <property type="term" value="F:DNA binding"/>
    <property type="evidence" value="ECO:0007669"/>
    <property type="project" value="UniProtKB-KW"/>
</dbReference>
<dbReference type="InterPro" id="IPR027417">
    <property type="entry name" value="P-loop_NTPase"/>
</dbReference>
<keyword evidence="1" id="KW-0547">Nucleotide-binding</keyword>
<dbReference type="InterPro" id="IPR020588">
    <property type="entry name" value="RecA_ATP-bd"/>
</dbReference>
<evidence type="ECO:0000313" key="5">
    <source>
        <dbReference type="EMBL" id="KKK69762.1"/>
    </source>
</evidence>